<dbReference type="EMBL" id="LUEZ02000047">
    <property type="protein sequence ID" value="RDB23198.1"/>
    <property type="molecule type" value="Genomic_DNA"/>
</dbReference>
<name>A0A369JMW3_HYPMA</name>
<feature type="compositionally biased region" description="Basic residues" evidence="1">
    <location>
        <begin position="109"/>
        <end position="129"/>
    </location>
</feature>
<evidence type="ECO:0000313" key="3">
    <source>
        <dbReference type="Proteomes" id="UP000076154"/>
    </source>
</evidence>
<feature type="region of interest" description="Disordered" evidence="1">
    <location>
        <begin position="60"/>
        <end position="136"/>
    </location>
</feature>
<gene>
    <name evidence="2" type="ORF">Hypma_009706</name>
</gene>
<proteinExistence type="predicted"/>
<sequence length="491" mass="53904">MSAQDPSNQVPGFRKTRLGTSFSPWHDIHVTPANEAFNFDTLLLAGVESEGIHQYVDDDLEAVDDPSGESDLSSVPSSPFGGSDLSSTPPSPEPALQPLPATDAPSTRLNKKARRNKKKGHSNRKHKRQETKDGQAYGAYEVCPRVRHKFMRQSEPIDTPLIAHDVPVASTGFIGQAGAFPKKEYVLDDLVGPASTFGIQLVKWDGHSAIPIVDSAGRVIALLAGHPDDASWPKVAAEAASKIESTRGRCWFPKKRRRHRRGRFAVLSFGVSFGGGQTRPCNLKNSKRNRKVLDELISHDAFKRLAGFGSAAFATWAPRLYAHYQETLGALFERDPSLRPNFPSSIFPAATINFGPRTICYKHKDFANLPFGWCAITALGSFDPTHGGHLILWDCHLVIEFLAGSTALIPSSVIAHSNTTVGEDEQRYSFTQYASGGLFRWVSHGFQKDGAFFSGLSSEDIDAIREQNRTRWEEGLSLLPTLAEVKNDVVV</sequence>
<dbReference type="STRING" id="39966.A0A369JMW3"/>
<evidence type="ECO:0000256" key="1">
    <source>
        <dbReference type="SAM" id="MobiDB-lite"/>
    </source>
</evidence>
<evidence type="ECO:0000313" key="2">
    <source>
        <dbReference type="EMBL" id="RDB23198.1"/>
    </source>
</evidence>
<dbReference type="Gene3D" id="3.60.130.30">
    <property type="match status" value="1"/>
</dbReference>
<protein>
    <submittedName>
        <fullName evidence="2">Uncharacterized protein</fullName>
    </submittedName>
</protein>
<organism evidence="2 3">
    <name type="scientific">Hypsizygus marmoreus</name>
    <name type="common">White beech mushroom</name>
    <name type="synonym">Agaricus marmoreus</name>
    <dbReference type="NCBI Taxonomy" id="39966"/>
    <lineage>
        <taxon>Eukaryota</taxon>
        <taxon>Fungi</taxon>
        <taxon>Dikarya</taxon>
        <taxon>Basidiomycota</taxon>
        <taxon>Agaricomycotina</taxon>
        <taxon>Agaricomycetes</taxon>
        <taxon>Agaricomycetidae</taxon>
        <taxon>Agaricales</taxon>
        <taxon>Tricholomatineae</taxon>
        <taxon>Lyophyllaceae</taxon>
        <taxon>Hypsizygus</taxon>
    </lineage>
</organism>
<dbReference type="InParanoid" id="A0A369JMW3"/>
<comment type="caution">
    <text evidence="2">The sequence shown here is derived from an EMBL/GenBank/DDBJ whole genome shotgun (WGS) entry which is preliminary data.</text>
</comment>
<dbReference type="AlphaFoldDB" id="A0A369JMW3"/>
<dbReference type="Proteomes" id="UP000076154">
    <property type="component" value="Unassembled WGS sequence"/>
</dbReference>
<accession>A0A369JMW3</accession>
<reference evidence="2" key="1">
    <citation type="submission" date="2018-04" db="EMBL/GenBank/DDBJ databases">
        <title>Whole genome sequencing of Hypsizygus marmoreus.</title>
        <authorList>
            <person name="Choi I.-G."/>
            <person name="Min B."/>
            <person name="Kim J.-G."/>
            <person name="Kim S."/>
            <person name="Oh Y.-L."/>
            <person name="Kong W.-S."/>
            <person name="Park H."/>
            <person name="Jeong J."/>
            <person name="Song E.-S."/>
        </authorList>
    </citation>
    <scope>NUCLEOTIDE SEQUENCE [LARGE SCALE GENOMIC DNA]</scope>
    <source>
        <strain evidence="2">51987-8</strain>
    </source>
</reference>
<dbReference type="OrthoDB" id="3025143at2759"/>
<keyword evidence="3" id="KW-1185">Reference proteome</keyword>